<accession>A0A8H3UBI8</accession>
<reference evidence="2 5" key="1">
    <citation type="submission" date="2019-11" db="EMBL/GenBank/DDBJ databases">
        <title>Venturia inaequalis Genome Resource.</title>
        <authorList>
            <person name="Lichtner F.J."/>
        </authorList>
    </citation>
    <scope>NUCLEOTIDE SEQUENCE [LARGE SCALE GENOMIC DNA]</scope>
    <source>
        <strain evidence="3 6">120213</strain>
        <strain evidence="2">Bline_iso_100314</strain>
        <strain evidence="4 7">DMI_063113</strain>
    </source>
</reference>
<dbReference type="Proteomes" id="UP000433883">
    <property type="component" value="Unassembled WGS sequence"/>
</dbReference>
<dbReference type="Proteomes" id="UP000490939">
    <property type="component" value="Unassembled WGS sequence"/>
</dbReference>
<proteinExistence type="predicted"/>
<sequence>MSRENVSPNKGPLENASDFPKKPPPPSFSKFFKTTKNARKLMDPQERVCELDINDPNRVMVYATPEVRAMHLNEAMPHNKEGLDEMLWSQPLLYESSQKEPTLRITRKKVQGTYLEILHRDIFNGAEQREFDDKPHMGSSLAHFKLGFIQAHKHKYVYILSRTRAEQRVIQGIGAIDNRVVKKVEPGTPCRSMSG</sequence>
<gene>
    <name evidence="2" type="ORF">BLS_006954</name>
    <name evidence="4" type="ORF">EG327_003878</name>
    <name evidence="3" type="ORF">EG328_006658</name>
</gene>
<comment type="caution">
    <text evidence="2">The sequence shown here is derived from an EMBL/GenBank/DDBJ whole genome shotgun (WGS) entry which is preliminary data.</text>
</comment>
<evidence type="ECO:0000313" key="4">
    <source>
        <dbReference type="EMBL" id="KAE9987302.1"/>
    </source>
</evidence>
<dbReference type="Proteomes" id="UP000447873">
    <property type="component" value="Unassembled WGS sequence"/>
</dbReference>
<evidence type="ECO:0000313" key="2">
    <source>
        <dbReference type="EMBL" id="KAE9966517.1"/>
    </source>
</evidence>
<evidence type="ECO:0000256" key="1">
    <source>
        <dbReference type="SAM" id="MobiDB-lite"/>
    </source>
</evidence>
<dbReference type="EMBL" id="WNWS01000353">
    <property type="protein sequence ID" value="KAE9969822.1"/>
    <property type="molecule type" value="Genomic_DNA"/>
</dbReference>
<organism evidence="2 5">
    <name type="scientific">Venturia inaequalis</name>
    <name type="common">Apple scab fungus</name>
    <dbReference type="NCBI Taxonomy" id="5025"/>
    <lineage>
        <taxon>Eukaryota</taxon>
        <taxon>Fungi</taxon>
        <taxon>Dikarya</taxon>
        <taxon>Ascomycota</taxon>
        <taxon>Pezizomycotina</taxon>
        <taxon>Dothideomycetes</taxon>
        <taxon>Pleosporomycetidae</taxon>
        <taxon>Venturiales</taxon>
        <taxon>Venturiaceae</taxon>
        <taxon>Venturia</taxon>
    </lineage>
</organism>
<evidence type="ECO:0000313" key="5">
    <source>
        <dbReference type="Proteomes" id="UP000433883"/>
    </source>
</evidence>
<feature type="region of interest" description="Disordered" evidence="1">
    <location>
        <begin position="1"/>
        <end position="29"/>
    </location>
</feature>
<evidence type="ECO:0000313" key="6">
    <source>
        <dbReference type="Proteomes" id="UP000447873"/>
    </source>
</evidence>
<name>A0A8H3UBI8_VENIN</name>
<evidence type="ECO:0000313" key="3">
    <source>
        <dbReference type="EMBL" id="KAE9969822.1"/>
    </source>
</evidence>
<keyword evidence="7" id="KW-1185">Reference proteome</keyword>
<dbReference type="EMBL" id="WNWR01000238">
    <property type="protein sequence ID" value="KAE9987302.1"/>
    <property type="molecule type" value="Genomic_DNA"/>
</dbReference>
<protein>
    <submittedName>
        <fullName evidence="2">Uncharacterized protein</fullName>
    </submittedName>
</protein>
<dbReference type="AlphaFoldDB" id="A0A8H3UBI8"/>
<dbReference type="EMBL" id="WNWQ01000525">
    <property type="protein sequence ID" value="KAE9966517.1"/>
    <property type="molecule type" value="Genomic_DNA"/>
</dbReference>
<evidence type="ECO:0000313" key="7">
    <source>
        <dbReference type="Proteomes" id="UP000490939"/>
    </source>
</evidence>